<evidence type="ECO:0000313" key="2">
    <source>
        <dbReference type="EMBL" id="CAD2199852.1"/>
    </source>
</evidence>
<accession>A0A6V7XKT2</accession>
<evidence type="ECO:0000256" key="1">
    <source>
        <dbReference type="SAM" id="Phobius"/>
    </source>
</evidence>
<comment type="caution">
    <text evidence="2">The sequence shown here is derived from an EMBL/GenBank/DDBJ whole genome shotgun (WGS) entry which is preliminary data.</text>
</comment>
<keyword evidence="1" id="KW-1133">Transmembrane helix</keyword>
<feature type="transmembrane region" description="Helical" evidence="1">
    <location>
        <begin position="35"/>
        <end position="56"/>
    </location>
</feature>
<name>A0A6V7XKT2_MELEN</name>
<proteinExistence type="predicted"/>
<keyword evidence="1" id="KW-0472">Membrane</keyword>
<gene>
    <name evidence="2" type="ORF">MENT_LOCUS53281</name>
</gene>
<feature type="transmembrane region" description="Helical" evidence="1">
    <location>
        <begin position="63"/>
        <end position="83"/>
    </location>
</feature>
<reference evidence="2 3" key="1">
    <citation type="submission" date="2020-08" db="EMBL/GenBank/DDBJ databases">
        <authorList>
            <person name="Koutsovoulos G."/>
            <person name="Danchin GJ E."/>
        </authorList>
    </citation>
    <scope>NUCLEOTIDE SEQUENCE [LARGE SCALE GENOMIC DNA]</scope>
</reference>
<dbReference type="AlphaFoldDB" id="A0A6V7XKT2"/>
<dbReference type="Proteomes" id="UP000580250">
    <property type="component" value="Unassembled WGS sequence"/>
</dbReference>
<sequence length="100" mass="10955">MSQKKMSQTIFAGKLCAEKNVDFPKEKWNFDCTPMAAISGDSAGIAFVICVLSAVLKKNPPNCYLLILIWVGGGVYCGVLVGLSEVKEREETLYPILPQK</sequence>
<organism evidence="2 3">
    <name type="scientific">Meloidogyne enterolobii</name>
    <name type="common">Root-knot nematode worm</name>
    <name type="synonym">Meloidogyne mayaguensis</name>
    <dbReference type="NCBI Taxonomy" id="390850"/>
    <lineage>
        <taxon>Eukaryota</taxon>
        <taxon>Metazoa</taxon>
        <taxon>Ecdysozoa</taxon>
        <taxon>Nematoda</taxon>
        <taxon>Chromadorea</taxon>
        <taxon>Rhabditida</taxon>
        <taxon>Tylenchina</taxon>
        <taxon>Tylenchomorpha</taxon>
        <taxon>Tylenchoidea</taxon>
        <taxon>Meloidogynidae</taxon>
        <taxon>Meloidogyninae</taxon>
        <taxon>Meloidogyne</taxon>
    </lineage>
</organism>
<evidence type="ECO:0000313" key="3">
    <source>
        <dbReference type="Proteomes" id="UP000580250"/>
    </source>
</evidence>
<dbReference type="EMBL" id="CAJEWN010001758">
    <property type="protein sequence ID" value="CAD2199852.1"/>
    <property type="molecule type" value="Genomic_DNA"/>
</dbReference>
<keyword evidence="1" id="KW-0812">Transmembrane</keyword>
<protein>
    <submittedName>
        <fullName evidence="2">Uncharacterized protein</fullName>
    </submittedName>
</protein>